<dbReference type="AlphaFoldDB" id="A0A9W9QDG6"/>
<keyword evidence="1" id="KW-0880">Kelch repeat</keyword>
<accession>A0A9W9QDG6</accession>
<dbReference type="Pfam" id="PF24681">
    <property type="entry name" value="Kelch_KLHDC2_KLHL20_DRC7"/>
    <property type="match status" value="1"/>
</dbReference>
<evidence type="ECO:0000313" key="7">
    <source>
        <dbReference type="Proteomes" id="UP001147746"/>
    </source>
</evidence>
<protein>
    <submittedName>
        <fullName evidence="6">Uncharacterized protein</fullName>
    </submittedName>
</protein>
<proteinExistence type="predicted"/>
<keyword evidence="7" id="KW-1185">Reference proteome</keyword>
<evidence type="ECO:0000313" key="6">
    <source>
        <dbReference type="EMBL" id="KAJ5331636.1"/>
    </source>
</evidence>
<evidence type="ECO:0000256" key="2">
    <source>
        <dbReference type="ARBA" id="ARBA00022737"/>
    </source>
</evidence>
<gene>
    <name evidence="6" type="ORF">N7476_001419</name>
</gene>
<sequence length="630" mass="67694">MEDAMQLILIAVAVLALVDGVIGTSNSTDSTNSTSLIDPINRFCQRVYHQSVLKNDALYIDGGLEVFAENSGGAQKSNPIIGYNEYLIAIAMNETWDWKVNLSVTALDKTADVSTGTYPPNNLRGALFAGAENDPNIYLYGGTVSWANRSAPGFQWPTAPTYSLWSYGSSTEAWKQYDVSLEVPDKPAGGAWTQAPDKGLAFYLNGFIDNGTNSNYAHFSNFRRYLDGMIVLNTTSQIATNLSTSSLDNYPRAMGGLAYVPNVGSEGVLVSMGGVTKPSSNSELSDLGTYVSFDSVDFLDVASIDNGASNGTWYTQATTGSVPAARTDFCLVVASAPDNSSHSIYMYGGRDKDQVYDQTYVLTIPSFTWIKLLEGISPRYGHTCHLVANSQMLTVGGIRYDSITKGCDWETKSVAILNLNNTQWGQVYDPDAGEYTLPSQIYNVIGGGQPRRSTGSASMAKPSDGFSNEAVATFFKQPSAVARNTTSATNVTSESGSNHLTGGQVAGVVVGSCVGVAFIIAGLVLLLIHRKRKQKGLSSSTEGQEEETDIHEAPEEFVPHRFAWARLRNPRRRTELPGASQVELSAESPTVSHELDSSVSSPGASFGSHITSINTQLAELPGTMSEEKKE</sequence>
<feature type="compositionally biased region" description="Low complexity" evidence="3">
    <location>
        <begin position="597"/>
        <end position="608"/>
    </location>
</feature>
<keyword evidence="4" id="KW-1133">Transmembrane helix</keyword>
<evidence type="ECO:0000256" key="3">
    <source>
        <dbReference type="SAM" id="MobiDB-lite"/>
    </source>
</evidence>
<name>A0A9W9QDG6_9EURO</name>
<feature type="chain" id="PRO_5040723094" evidence="5">
    <location>
        <begin position="24"/>
        <end position="630"/>
    </location>
</feature>
<reference evidence="6" key="2">
    <citation type="journal article" date="2023" name="IMA Fungus">
        <title>Comparative genomic study of the Penicillium genus elucidates a diverse pangenome and 15 lateral gene transfer events.</title>
        <authorList>
            <person name="Petersen C."/>
            <person name="Sorensen T."/>
            <person name="Nielsen M.R."/>
            <person name="Sondergaard T.E."/>
            <person name="Sorensen J.L."/>
            <person name="Fitzpatrick D.A."/>
            <person name="Frisvad J.C."/>
            <person name="Nielsen K.L."/>
        </authorList>
    </citation>
    <scope>NUCLEOTIDE SEQUENCE</scope>
    <source>
        <strain evidence="6">IBT 21472</strain>
    </source>
</reference>
<dbReference type="SUPFAM" id="SSF50965">
    <property type="entry name" value="Galactose oxidase, central domain"/>
    <property type="match status" value="1"/>
</dbReference>
<dbReference type="Gene3D" id="2.120.10.80">
    <property type="entry name" value="Kelch-type beta propeller"/>
    <property type="match status" value="1"/>
</dbReference>
<feature type="region of interest" description="Disordered" evidence="3">
    <location>
        <begin position="575"/>
        <end position="608"/>
    </location>
</feature>
<feature type="transmembrane region" description="Helical" evidence="4">
    <location>
        <begin position="505"/>
        <end position="528"/>
    </location>
</feature>
<dbReference type="PANTHER" id="PTHR46228">
    <property type="entry name" value="KELCH DOMAIN-CONTAINING PROTEIN"/>
    <property type="match status" value="1"/>
</dbReference>
<dbReference type="EMBL" id="JAPZBO010000001">
    <property type="protein sequence ID" value="KAJ5331636.1"/>
    <property type="molecule type" value="Genomic_DNA"/>
</dbReference>
<reference evidence="6" key="1">
    <citation type="submission" date="2022-12" db="EMBL/GenBank/DDBJ databases">
        <authorList>
            <person name="Petersen C."/>
        </authorList>
    </citation>
    <scope>NUCLEOTIDE SEQUENCE</scope>
    <source>
        <strain evidence="6">IBT 21472</strain>
    </source>
</reference>
<evidence type="ECO:0000256" key="4">
    <source>
        <dbReference type="SAM" id="Phobius"/>
    </source>
</evidence>
<keyword evidence="4" id="KW-0812">Transmembrane</keyword>
<keyword evidence="4" id="KW-0472">Membrane</keyword>
<comment type="caution">
    <text evidence="6">The sequence shown here is derived from an EMBL/GenBank/DDBJ whole genome shotgun (WGS) entry which is preliminary data.</text>
</comment>
<dbReference type="InterPro" id="IPR015915">
    <property type="entry name" value="Kelch-typ_b-propeller"/>
</dbReference>
<keyword evidence="2" id="KW-0677">Repeat</keyword>
<dbReference type="PANTHER" id="PTHR46228:SF2">
    <property type="entry name" value="KELCH REPEAT PROTEIN (AFU_ORTHOLOGUE AFUA_4G14350)"/>
    <property type="match status" value="1"/>
</dbReference>
<dbReference type="InterPro" id="IPR011043">
    <property type="entry name" value="Gal_Oxase/kelch_b-propeller"/>
</dbReference>
<organism evidence="6 7">
    <name type="scientific">Penicillium atrosanguineum</name>
    <dbReference type="NCBI Taxonomy" id="1132637"/>
    <lineage>
        <taxon>Eukaryota</taxon>
        <taxon>Fungi</taxon>
        <taxon>Dikarya</taxon>
        <taxon>Ascomycota</taxon>
        <taxon>Pezizomycotina</taxon>
        <taxon>Eurotiomycetes</taxon>
        <taxon>Eurotiomycetidae</taxon>
        <taxon>Eurotiales</taxon>
        <taxon>Aspergillaceae</taxon>
        <taxon>Penicillium</taxon>
    </lineage>
</organism>
<feature type="signal peptide" evidence="5">
    <location>
        <begin position="1"/>
        <end position="23"/>
    </location>
</feature>
<keyword evidence="5" id="KW-0732">Signal</keyword>
<evidence type="ECO:0000256" key="5">
    <source>
        <dbReference type="SAM" id="SignalP"/>
    </source>
</evidence>
<dbReference type="Proteomes" id="UP001147746">
    <property type="component" value="Unassembled WGS sequence"/>
</dbReference>
<evidence type="ECO:0000256" key="1">
    <source>
        <dbReference type="ARBA" id="ARBA00022441"/>
    </source>
</evidence>